<feature type="transmembrane region" description="Helical" evidence="2">
    <location>
        <begin position="75"/>
        <end position="95"/>
    </location>
</feature>
<keyword evidence="2" id="KW-0812">Transmembrane</keyword>
<dbReference type="Proteomes" id="UP000620327">
    <property type="component" value="Unassembled WGS sequence"/>
</dbReference>
<feature type="transmembrane region" description="Helical" evidence="2">
    <location>
        <begin position="163"/>
        <end position="182"/>
    </location>
</feature>
<evidence type="ECO:0000313" key="3">
    <source>
        <dbReference type="EMBL" id="MBC5770230.1"/>
    </source>
</evidence>
<keyword evidence="2" id="KW-1133">Transmembrane helix</keyword>
<dbReference type="Pfam" id="PF07613">
    <property type="entry name" value="DUF1576"/>
    <property type="match status" value="2"/>
</dbReference>
<keyword evidence="2" id="KW-0472">Membrane</keyword>
<keyword evidence="4" id="KW-1185">Reference proteome</keyword>
<dbReference type="InterPro" id="IPR011470">
    <property type="entry name" value="DUF1576"/>
</dbReference>
<feature type="transmembrane region" description="Helical" evidence="2">
    <location>
        <begin position="132"/>
        <end position="151"/>
    </location>
</feature>
<feature type="transmembrane region" description="Helical" evidence="2">
    <location>
        <begin position="107"/>
        <end position="126"/>
    </location>
</feature>
<name>A0A923MHM8_9FIRM</name>
<reference evidence="3" key="1">
    <citation type="submission" date="2020-08" db="EMBL/GenBank/DDBJ databases">
        <title>Genome public.</title>
        <authorList>
            <person name="Liu C."/>
            <person name="Sun Q."/>
        </authorList>
    </citation>
    <scope>NUCLEOTIDE SEQUENCE</scope>
    <source>
        <strain evidence="3">BX15</strain>
    </source>
</reference>
<protein>
    <submittedName>
        <fullName evidence="3">DUF1576 domain-containing protein</fullName>
    </submittedName>
</protein>
<feature type="region of interest" description="Disordered" evidence="1">
    <location>
        <begin position="417"/>
        <end position="458"/>
    </location>
</feature>
<accession>A0A923MHM8</accession>
<organism evidence="3 4">
    <name type="scientific">Dysosmobacter segnis</name>
    <dbReference type="NCBI Taxonomy" id="2763042"/>
    <lineage>
        <taxon>Bacteria</taxon>
        <taxon>Bacillati</taxon>
        <taxon>Bacillota</taxon>
        <taxon>Clostridia</taxon>
        <taxon>Eubacteriales</taxon>
        <taxon>Oscillospiraceae</taxon>
        <taxon>Dysosmobacter</taxon>
    </lineage>
</organism>
<dbReference type="AlphaFoldDB" id="A0A923MHM8"/>
<feature type="transmembrane region" description="Helical" evidence="2">
    <location>
        <begin position="301"/>
        <end position="317"/>
    </location>
</feature>
<gene>
    <name evidence="3" type="ORF">H8Z83_07830</name>
</gene>
<evidence type="ECO:0000313" key="4">
    <source>
        <dbReference type="Proteomes" id="UP000620327"/>
    </source>
</evidence>
<feature type="transmembrane region" description="Helical" evidence="2">
    <location>
        <begin position="202"/>
        <end position="229"/>
    </location>
</feature>
<comment type="caution">
    <text evidence="3">The sequence shown here is derived from an EMBL/GenBank/DDBJ whole genome shotgun (WGS) entry which is preliminary data.</text>
</comment>
<feature type="compositionally biased region" description="Basic and acidic residues" evidence="1">
    <location>
        <begin position="423"/>
        <end position="458"/>
    </location>
</feature>
<feature type="transmembrane region" description="Helical" evidence="2">
    <location>
        <begin position="373"/>
        <end position="391"/>
    </location>
</feature>
<evidence type="ECO:0000256" key="1">
    <source>
        <dbReference type="SAM" id="MobiDB-lite"/>
    </source>
</evidence>
<feature type="transmembrane region" description="Helical" evidence="2">
    <location>
        <begin position="250"/>
        <end position="271"/>
    </location>
</feature>
<dbReference type="EMBL" id="JACOQI010000006">
    <property type="protein sequence ID" value="MBC5770230.1"/>
    <property type="molecule type" value="Genomic_DNA"/>
</dbReference>
<proteinExistence type="predicted"/>
<sequence length="458" mass="49458">MLIGLSMGHPEQLLSGLWKIVTMQDLLITDYIHIAGPAAAFVNAGLVTIISILIIKLAKDPFNGFTIVEMGLMAGFSLFGKNVFNIWPIILGTWLYARYQKEPFSKYASVALLATALAPLVSYMALGSVHASLPLGVFTGILVGFLLPSLSAYTYKIQNGMNLYNMGFACGLFAMMVVPILTAFGDKPDSVLYWSTGLNFELSLACGALCVVFILIGTFGCGDPAWAVWAGYRRLLSTTGRAPNDYLRMFGAGPVMVNIGINGLIGIAYVLLVGGDLNGPTLGGIFTIMGFSAFGKHPRNIIPVMFGVWLGAYGMHYEPNYPALQLAGLFGTTLAPVAGHFGPVCGILAGFIHSALVLQTGGPVAGLNLYNNGFSGGLIAIVLYPTLTAIIRHRRPKLRDADYYDLFEADQPINMSNWHTHRPTPEEKAAEAAGRMTDDLPEREGFQRMQKNEKKENG</sequence>
<feature type="transmembrane region" description="Helical" evidence="2">
    <location>
        <begin position="277"/>
        <end position="294"/>
    </location>
</feature>
<evidence type="ECO:0000256" key="2">
    <source>
        <dbReference type="SAM" id="Phobius"/>
    </source>
</evidence>
<feature type="transmembrane region" description="Helical" evidence="2">
    <location>
        <begin position="31"/>
        <end position="55"/>
    </location>
</feature>